<dbReference type="AlphaFoldDB" id="A0A1M5X447"/>
<dbReference type="OrthoDB" id="6214739at2"/>
<sequence length="127" mass="13985">MSIIAVPSVGKPVAKRHHKPRHLKKMAIGPFSQGCVELRYQADIDQFDALDDALIALQVEQGWDIFVAYFNERYHVAVTFIEGDASQQAVIDAVQGVITQVHGDVAELKVLAGDANYGDWDASYDAQ</sequence>
<keyword evidence="2" id="KW-1185">Reference proteome</keyword>
<proteinExistence type="predicted"/>
<dbReference type="EMBL" id="FQXG01000005">
    <property type="protein sequence ID" value="SHH94610.1"/>
    <property type="molecule type" value="Genomic_DNA"/>
</dbReference>
<name>A0A1M5X447_9GAMM</name>
<protein>
    <submittedName>
        <fullName evidence="1">Uncharacterized protein</fullName>
    </submittedName>
</protein>
<evidence type="ECO:0000313" key="2">
    <source>
        <dbReference type="Proteomes" id="UP000184268"/>
    </source>
</evidence>
<evidence type="ECO:0000313" key="1">
    <source>
        <dbReference type="EMBL" id="SHH94610.1"/>
    </source>
</evidence>
<organism evidence="1 2">
    <name type="scientific">Ferrimonas marina</name>
    <dbReference type="NCBI Taxonomy" id="299255"/>
    <lineage>
        <taxon>Bacteria</taxon>
        <taxon>Pseudomonadati</taxon>
        <taxon>Pseudomonadota</taxon>
        <taxon>Gammaproteobacteria</taxon>
        <taxon>Alteromonadales</taxon>
        <taxon>Ferrimonadaceae</taxon>
        <taxon>Ferrimonas</taxon>
    </lineage>
</organism>
<accession>A0A1M5X447</accession>
<dbReference type="Proteomes" id="UP000184268">
    <property type="component" value="Unassembled WGS sequence"/>
</dbReference>
<gene>
    <name evidence="1" type="ORF">SAMN02745129_3213</name>
</gene>
<dbReference type="RefSeq" id="WP_067661047.1">
    <property type="nucleotide sequence ID" value="NZ_FQXG01000005.1"/>
</dbReference>
<reference evidence="1 2" key="1">
    <citation type="submission" date="2016-11" db="EMBL/GenBank/DDBJ databases">
        <authorList>
            <person name="Jaros S."/>
            <person name="Januszkiewicz K."/>
            <person name="Wedrychowicz H."/>
        </authorList>
    </citation>
    <scope>NUCLEOTIDE SEQUENCE [LARGE SCALE GENOMIC DNA]</scope>
    <source>
        <strain evidence="1 2">DSM 16917</strain>
    </source>
</reference>